<evidence type="ECO:0000256" key="1">
    <source>
        <dbReference type="SAM" id="MobiDB-lite"/>
    </source>
</evidence>
<name>A0A0J7JTH5_LASNI</name>
<evidence type="ECO:0000313" key="3">
    <source>
        <dbReference type="Proteomes" id="UP000036403"/>
    </source>
</evidence>
<proteinExistence type="predicted"/>
<organism evidence="2 3">
    <name type="scientific">Lasius niger</name>
    <name type="common">Black garden ant</name>
    <dbReference type="NCBI Taxonomy" id="67767"/>
    <lineage>
        <taxon>Eukaryota</taxon>
        <taxon>Metazoa</taxon>
        <taxon>Ecdysozoa</taxon>
        <taxon>Arthropoda</taxon>
        <taxon>Hexapoda</taxon>
        <taxon>Insecta</taxon>
        <taxon>Pterygota</taxon>
        <taxon>Neoptera</taxon>
        <taxon>Endopterygota</taxon>
        <taxon>Hymenoptera</taxon>
        <taxon>Apocrita</taxon>
        <taxon>Aculeata</taxon>
        <taxon>Formicoidea</taxon>
        <taxon>Formicidae</taxon>
        <taxon>Formicinae</taxon>
        <taxon>Lasius</taxon>
        <taxon>Lasius</taxon>
    </lineage>
</organism>
<comment type="caution">
    <text evidence="2">The sequence shown here is derived from an EMBL/GenBank/DDBJ whole genome shotgun (WGS) entry which is preliminary data.</text>
</comment>
<protein>
    <submittedName>
        <fullName evidence="2">Iap</fullName>
    </submittedName>
</protein>
<reference evidence="2 3" key="1">
    <citation type="submission" date="2015-04" db="EMBL/GenBank/DDBJ databases">
        <title>Lasius niger genome sequencing.</title>
        <authorList>
            <person name="Konorov E.A."/>
            <person name="Nikitin M.A."/>
            <person name="Kirill M.V."/>
            <person name="Chang P."/>
        </authorList>
    </citation>
    <scope>NUCLEOTIDE SEQUENCE [LARGE SCALE GENOMIC DNA]</scope>
    <source>
        <tissue evidence="2">Whole</tissue>
    </source>
</reference>
<dbReference type="Proteomes" id="UP000036403">
    <property type="component" value="Unassembled WGS sequence"/>
</dbReference>
<keyword evidence="3" id="KW-1185">Reference proteome</keyword>
<dbReference type="AlphaFoldDB" id="A0A0J7JTH5"/>
<dbReference type="PaxDb" id="67767-A0A0J7JTH5"/>
<evidence type="ECO:0000313" key="2">
    <source>
        <dbReference type="EMBL" id="KMQ81512.1"/>
    </source>
</evidence>
<accession>A0A0J7JTH5</accession>
<feature type="region of interest" description="Disordered" evidence="1">
    <location>
        <begin position="75"/>
        <end position="102"/>
    </location>
</feature>
<feature type="compositionally biased region" description="Basic and acidic residues" evidence="1">
    <location>
        <begin position="93"/>
        <end position="102"/>
    </location>
</feature>
<feature type="non-terminal residue" evidence="2">
    <location>
        <position position="111"/>
    </location>
</feature>
<sequence length="111" mass="13004">MKWRPGKNPLFNTQPLIMGQIQYRVVEYTDEGRVDKIHCANRSGLKEMAIERGLERGFNGKTISKMHKKDFKDFLMDKPSKQPKPQKKKVVKEKKEKKVPKTTELECQICL</sequence>
<gene>
    <name evidence="2" type="ORF">RF55_26111</name>
</gene>
<dbReference type="EMBL" id="LBMM01034834">
    <property type="protein sequence ID" value="KMQ81512.1"/>
    <property type="molecule type" value="Genomic_DNA"/>
</dbReference>